<name>A0A814N218_9BILA</name>
<evidence type="ECO:0000256" key="1">
    <source>
        <dbReference type="SAM" id="SignalP"/>
    </source>
</evidence>
<evidence type="ECO:0000313" key="2">
    <source>
        <dbReference type="EMBL" id="CAF1086364.1"/>
    </source>
</evidence>
<dbReference type="EMBL" id="CAJNOC010006809">
    <property type="protein sequence ID" value="CAF1086364.1"/>
    <property type="molecule type" value="Genomic_DNA"/>
</dbReference>
<protein>
    <submittedName>
        <fullName evidence="2">Uncharacterized protein</fullName>
    </submittedName>
</protein>
<comment type="caution">
    <text evidence="2">The sequence shown here is derived from an EMBL/GenBank/DDBJ whole genome shotgun (WGS) entry which is preliminary data.</text>
</comment>
<dbReference type="OrthoDB" id="10641055at2759"/>
<dbReference type="Proteomes" id="UP000663879">
    <property type="component" value="Unassembled WGS sequence"/>
</dbReference>
<sequence>MHKIFLILVILNINQSFLCQIIKIFGSFHFVELKVFQPQESIDNSNFVASNYFIINTEGCNEFKAQGSNDFGSDKSLESNPIIYVDLQNNLSFLLSIKFDILDEIEHISGYEIKIINQEKSVSCIQINFLKKDINFKKISLELIIRDPIFISTKNPDFAFYFGNISLGLIEESQSQMISTRKYYSNKRIGINKLENSIDVSKSPFINENECNLDYGKYTCAKRYYSQKGDSYIILAQGITDEFESIIGEFYDFKNNISQKTILKFNESYSNQLVFKIFQTNRDFVYYVRPEKPNKSSQCYQDGIAEKKFFTAFFIENNRTKNCSHYFSAYFNQLNIFDKIKLEKNFHNKNILDLNSAINSIPNLCSISNETHLNFKFFENSHFSKVELFNNSSFKIRMFKLTANCRKNIDSGLKEIKVDLIYDININYLNSEFSLKNNLVYNINAQLYLLEIIFELKSDLCPKSMCLAYSSHKNNYDCIKMDKCQKKLFFFKMNDMLSYKCSTQNDIFDLIIKANLNNNYSHEYFSPENSAFYHANVPRIFKTQNIKLPFGFFECENSIDKSVLIFSSVFLIESFEQLNIEIIKRDTNLNDRQTLLEKSVLILYVCCMNEFGSKFESIKIGQNIYDDEFNRLNFVDRFKSKVSKVLLFDKSKVVLLKDKETIKNNLILPKDIKNLLYKLKNSKNNKREYLIEKFIFTKIEKELVNKLNRLLNNFKYEENLQIPKLDIFYGWKNE</sequence>
<feature type="signal peptide" evidence="1">
    <location>
        <begin position="1"/>
        <end position="19"/>
    </location>
</feature>
<reference evidence="2" key="1">
    <citation type="submission" date="2021-02" db="EMBL/GenBank/DDBJ databases">
        <authorList>
            <person name="Nowell W R."/>
        </authorList>
    </citation>
    <scope>NUCLEOTIDE SEQUENCE</scope>
    <source>
        <strain evidence="2">Ploen Becks lab</strain>
    </source>
</reference>
<organism evidence="2 3">
    <name type="scientific">Brachionus calyciflorus</name>
    <dbReference type="NCBI Taxonomy" id="104777"/>
    <lineage>
        <taxon>Eukaryota</taxon>
        <taxon>Metazoa</taxon>
        <taxon>Spiralia</taxon>
        <taxon>Gnathifera</taxon>
        <taxon>Rotifera</taxon>
        <taxon>Eurotatoria</taxon>
        <taxon>Monogononta</taxon>
        <taxon>Pseudotrocha</taxon>
        <taxon>Ploima</taxon>
        <taxon>Brachionidae</taxon>
        <taxon>Brachionus</taxon>
    </lineage>
</organism>
<gene>
    <name evidence="2" type="ORF">OXX778_LOCUS20446</name>
</gene>
<keyword evidence="1" id="KW-0732">Signal</keyword>
<evidence type="ECO:0000313" key="3">
    <source>
        <dbReference type="Proteomes" id="UP000663879"/>
    </source>
</evidence>
<dbReference type="AlphaFoldDB" id="A0A814N218"/>
<accession>A0A814N218</accession>
<keyword evidence="3" id="KW-1185">Reference proteome</keyword>
<proteinExistence type="predicted"/>
<feature type="chain" id="PRO_5032620642" evidence="1">
    <location>
        <begin position="20"/>
        <end position="734"/>
    </location>
</feature>